<sequence length="96" mass="10600">MVRGKTMAFIGDSVARNHFDSLVCLLSQAYLYLGGASKIENRKMPRSLLHKRSIHLVPCIIPKVYTSTISSIPPNKGLDLGPCTTYAFPEVLATMF</sequence>
<dbReference type="InterPro" id="IPR026057">
    <property type="entry name" value="TBL_C"/>
</dbReference>
<evidence type="ECO:0000313" key="4">
    <source>
        <dbReference type="Proteomes" id="UP001603857"/>
    </source>
</evidence>
<reference evidence="3 4" key="1">
    <citation type="submission" date="2024-08" db="EMBL/GenBank/DDBJ databases">
        <title>Insights into the chromosomal genome structure of Flemingia macrophylla.</title>
        <authorList>
            <person name="Ding Y."/>
            <person name="Zhao Y."/>
            <person name="Bi W."/>
            <person name="Wu M."/>
            <person name="Zhao G."/>
            <person name="Gong Y."/>
            <person name="Li W."/>
            <person name="Zhang P."/>
        </authorList>
    </citation>
    <scope>NUCLEOTIDE SEQUENCE [LARGE SCALE GENOMIC DNA]</scope>
    <source>
        <strain evidence="3">DYQJB</strain>
        <tissue evidence="3">Leaf</tissue>
    </source>
</reference>
<name>A0ABD1NAJ2_9FABA</name>
<dbReference type="Pfam" id="PF13839">
    <property type="entry name" value="PC-Esterase"/>
    <property type="match status" value="1"/>
</dbReference>
<feature type="domain" description="Trichome birefringence-like C-terminal" evidence="2">
    <location>
        <begin position="1"/>
        <end position="31"/>
    </location>
</feature>
<keyword evidence="4" id="KW-1185">Reference proteome</keyword>
<evidence type="ECO:0000256" key="1">
    <source>
        <dbReference type="ARBA" id="ARBA00007727"/>
    </source>
</evidence>
<dbReference type="AlphaFoldDB" id="A0ABD1NAJ2"/>
<proteinExistence type="inferred from homology"/>
<evidence type="ECO:0000313" key="3">
    <source>
        <dbReference type="EMBL" id="KAL2345115.1"/>
    </source>
</evidence>
<gene>
    <name evidence="3" type="ORF">Fmac_006400</name>
</gene>
<organism evidence="3 4">
    <name type="scientific">Flemingia macrophylla</name>
    <dbReference type="NCBI Taxonomy" id="520843"/>
    <lineage>
        <taxon>Eukaryota</taxon>
        <taxon>Viridiplantae</taxon>
        <taxon>Streptophyta</taxon>
        <taxon>Embryophyta</taxon>
        <taxon>Tracheophyta</taxon>
        <taxon>Spermatophyta</taxon>
        <taxon>Magnoliopsida</taxon>
        <taxon>eudicotyledons</taxon>
        <taxon>Gunneridae</taxon>
        <taxon>Pentapetalae</taxon>
        <taxon>rosids</taxon>
        <taxon>fabids</taxon>
        <taxon>Fabales</taxon>
        <taxon>Fabaceae</taxon>
        <taxon>Papilionoideae</taxon>
        <taxon>50 kb inversion clade</taxon>
        <taxon>NPAAA clade</taxon>
        <taxon>indigoferoid/millettioid clade</taxon>
        <taxon>Phaseoleae</taxon>
        <taxon>Flemingia</taxon>
    </lineage>
</organism>
<evidence type="ECO:0000259" key="2">
    <source>
        <dbReference type="Pfam" id="PF13839"/>
    </source>
</evidence>
<protein>
    <recommendedName>
        <fullName evidence="2">Trichome birefringence-like C-terminal domain-containing protein</fullName>
    </recommendedName>
</protein>
<comment type="similarity">
    <text evidence="1">Belongs to the PC-esterase family. TBL subfamily.</text>
</comment>
<comment type="caution">
    <text evidence="3">The sequence shown here is derived from an EMBL/GenBank/DDBJ whole genome shotgun (WGS) entry which is preliminary data.</text>
</comment>
<accession>A0ABD1NAJ2</accession>
<dbReference type="EMBL" id="JBGMDY010000002">
    <property type="protein sequence ID" value="KAL2345115.1"/>
    <property type="molecule type" value="Genomic_DNA"/>
</dbReference>
<dbReference type="Proteomes" id="UP001603857">
    <property type="component" value="Unassembled WGS sequence"/>
</dbReference>